<feature type="signal peptide" evidence="2">
    <location>
        <begin position="1"/>
        <end position="21"/>
    </location>
</feature>
<feature type="domain" description="Extensin-like C-terminal" evidence="3">
    <location>
        <begin position="49"/>
        <end position="221"/>
    </location>
</feature>
<dbReference type="AlphaFoldDB" id="A0A219B8D4"/>
<evidence type="ECO:0000256" key="2">
    <source>
        <dbReference type="SAM" id="SignalP"/>
    </source>
</evidence>
<evidence type="ECO:0000259" key="3">
    <source>
        <dbReference type="Pfam" id="PF06904"/>
    </source>
</evidence>
<dbReference type="EMBL" id="NFZT01000001">
    <property type="protein sequence ID" value="OWV34597.1"/>
    <property type="molecule type" value="Genomic_DNA"/>
</dbReference>
<dbReference type="Pfam" id="PF06904">
    <property type="entry name" value="Extensin-like_C"/>
    <property type="match status" value="1"/>
</dbReference>
<accession>A0A219B8D4</accession>
<dbReference type="OrthoDB" id="9809788at2"/>
<evidence type="ECO:0000256" key="1">
    <source>
        <dbReference type="SAM" id="MobiDB-lite"/>
    </source>
</evidence>
<organism evidence="4 5">
    <name type="scientific">Pacificimonas flava</name>
    <dbReference type="NCBI Taxonomy" id="1234595"/>
    <lineage>
        <taxon>Bacteria</taxon>
        <taxon>Pseudomonadati</taxon>
        <taxon>Pseudomonadota</taxon>
        <taxon>Alphaproteobacteria</taxon>
        <taxon>Sphingomonadales</taxon>
        <taxon>Sphingosinicellaceae</taxon>
        <taxon>Pacificimonas</taxon>
    </lineage>
</organism>
<evidence type="ECO:0000313" key="5">
    <source>
        <dbReference type="Proteomes" id="UP000198462"/>
    </source>
</evidence>
<protein>
    <recommendedName>
        <fullName evidence="3">Extensin-like C-terminal domain-containing protein</fullName>
    </recommendedName>
</protein>
<keyword evidence="5" id="KW-1185">Reference proteome</keyword>
<feature type="chain" id="PRO_5012420053" description="Extensin-like C-terminal domain-containing protein" evidence="2">
    <location>
        <begin position="22"/>
        <end position="221"/>
    </location>
</feature>
<proteinExistence type="predicted"/>
<name>A0A219B8D4_9SPHN</name>
<dbReference type="PROSITE" id="PS51257">
    <property type="entry name" value="PROKAR_LIPOPROTEIN"/>
    <property type="match status" value="1"/>
</dbReference>
<evidence type="ECO:0000313" key="4">
    <source>
        <dbReference type="EMBL" id="OWV34597.1"/>
    </source>
</evidence>
<feature type="region of interest" description="Disordered" evidence="1">
    <location>
        <begin position="27"/>
        <end position="47"/>
    </location>
</feature>
<keyword evidence="2" id="KW-0732">Signal</keyword>
<comment type="caution">
    <text evidence="4">The sequence shown here is derived from an EMBL/GenBank/DDBJ whole genome shotgun (WGS) entry which is preliminary data.</text>
</comment>
<gene>
    <name evidence="4" type="ORF">B5C34_02340</name>
</gene>
<sequence>MRPAPGLVLTVALVALASACAGPRPVVRSQPPVDRPADTPPPSGAPAPACYASLDRLPIEYRPLPPRRTTEGCGFDDGVQLLDIGVPVPGLTAISCPAAASLYKWISEDVQGAAAIHFGSRVVRIQSWGTYSCRPVNSRPGGRLSEHSYGNAVDIAAFHLENGKVIQVESGWKAGGDETAFLRDVHKAACNRFEIVIGPDGDAFHRDHLHMDMGPRGPYCR</sequence>
<reference evidence="5" key="1">
    <citation type="submission" date="2017-05" db="EMBL/GenBank/DDBJ databases">
        <authorList>
            <person name="Lin X."/>
        </authorList>
    </citation>
    <scope>NUCLEOTIDE SEQUENCE [LARGE SCALE GENOMIC DNA]</scope>
    <source>
        <strain evidence="5">JLT2012</strain>
    </source>
</reference>
<dbReference type="InterPro" id="IPR009683">
    <property type="entry name" value="Extensin-like_C"/>
</dbReference>
<dbReference type="Proteomes" id="UP000198462">
    <property type="component" value="Unassembled WGS sequence"/>
</dbReference>